<evidence type="ECO:0000313" key="1">
    <source>
        <dbReference type="EMBL" id="JAH74088.1"/>
    </source>
</evidence>
<reference evidence="1" key="1">
    <citation type="submission" date="2014-11" db="EMBL/GenBank/DDBJ databases">
        <authorList>
            <person name="Amaro Gonzalez C."/>
        </authorList>
    </citation>
    <scope>NUCLEOTIDE SEQUENCE</scope>
</reference>
<dbReference type="InterPro" id="IPR054130">
    <property type="entry name" value="MT-RNR1"/>
</dbReference>
<reference evidence="1" key="2">
    <citation type="journal article" date="2015" name="Fish Shellfish Immunol.">
        <title>Early steps in the European eel (Anguilla anguilla)-Vibrio vulnificus interaction in the gills: Role of the RtxA13 toxin.</title>
        <authorList>
            <person name="Callol A."/>
            <person name="Pajuelo D."/>
            <person name="Ebbesson L."/>
            <person name="Teles M."/>
            <person name="MacKenzie S."/>
            <person name="Amaro C."/>
        </authorList>
    </citation>
    <scope>NUCLEOTIDE SEQUENCE</scope>
</reference>
<protein>
    <submittedName>
        <fullName evidence="1">Uncharacterized protein</fullName>
    </submittedName>
</protein>
<organism evidence="1">
    <name type="scientific">Anguilla anguilla</name>
    <name type="common">European freshwater eel</name>
    <name type="synonym">Muraena anguilla</name>
    <dbReference type="NCBI Taxonomy" id="7936"/>
    <lineage>
        <taxon>Eukaryota</taxon>
        <taxon>Metazoa</taxon>
        <taxon>Chordata</taxon>
        <taxon>Craniata</taxon>
        <taxon>Vertebrata</taxon>
        <taxon>Euteleostomi</taxon>
        <taxon>Actinopterygii</taxon>
        <taxon>Neopterygii</taxon>
        <taxon>Teleostei</taxon>
        <taxon>Anguilliformes</taxon>
        <taxon>Anguillidae</taxon>
        <taxon>Anguilla</taxon>
    </lineage>
</organism>
<dbReference type="Pfam" id="PF21945">
    <property type="entry name" value="MT-RNR1"/>
    <property type="match status" value="1"/>
</dbReference>
<accession>A0A0E9VA35</accession>
<name>A0A0E9VA35_ANGAN</name>
<sequence length="19" mass="2562">MRWNEMGYIFWYRKTRKVP</sequence>
<dbReference type="EMBL" id="GBXM01034489">
    <property type="protein sequence ID" value="JAH74088.1"/>
    <property type="molecule type" value="Transcribed_RNA"/>
</dbReference>
<dbReference type="AlphaFoldDB" id="A0A0E9VA35"/>
<proteinExistence type="predicted"/>